<dbReference type="PROSITE" id="PS00491">
    <property type="entry name" value="PROLINE_PEPTIDASE"/>
    <property type="match status" value="1"/>
</dbReference>
<protein>
    <submittedName>
        <fullName evidence="5">Unannotated protein</fullName>
    </submittedName>
</protein>
<organism evidence="5">
    <name type="scientific">freshwater metagenome</name>
    <dbReference type="NCBI Taxonomy" id="449393"/>
    <lineage>
        <taxon>unclassified sequences</taxon>
        <taxon>metagenomes</taxon>
        <taxon>ecological metagenomes</taxon>
    </lineage>
</organism>
<dbReference type="GO" id="GO:0046872">
    <property type="term" value="F:metal ion binding"/>
    <property type="evidence" value="ECO:0007669"/>
    <property type="project" value="UniProtKB-KW"/>
</dbReference>
<gene>
    <name evidence="5" type="ORF">UFOPK2992_00349</name>
</gene>
<sequence>MTLRQLAALDYASRAPQLQRSLRVASIEALLVTSLTNIRWLTGFTGSSAWLLVTHDEMLLVTDGRYGDQASAQLNDAGVHAGVGIGQTKAAQIAHVAQAFGSRTVLGFEGAHISYAEHASLSSKLEASWTPTEGLVETHRRTKDQGELDRMARAGAIADAALAATLPLLAHEPTEVELRDALEAAMRQLGAEAPSFDTIIAAGANATMPHHRPDQTRIIEGMTVVIDFGALFDGYHSDMTRTFTMGDPTPMQDEVFQVVLQAQCAGVAAVAAGASGRGIDDLCRAAIAGAGWGDWFTHGTGHGVGLQIHESPWLTQSFDDTLQVADVVTVEPGVYRRDFGGVRIEDMVVVATHGCEPLTKTPKDSPCLPLQPTN</sequence>
<dbReference type="PANTHER" id="PTHR46112:SF8">
    <property type="entry name" value="CYTOPLASMIC PEPTIDASE PEPQ-RELATED"/>
    <property type="match status" value="1"/>
</dbReference>
<dbReference type="AlphaFoldDB" id="A0A6J6X7D3"/>
<dbReference type="InterPro" id="IPR000587">
    <property type="entry name" value="Creatinase_N"/>
</dbReference>
<dbReference type="InterPro" id="IPR050659">
    <property type="entry name" value="Peptidase_M24B"/>
</dbReference>
<keyword evidence="1" id="KW-0479">Metal-binding</keyword>
<dbReference type="Pfam" id="PF00557">
    <property type="entry name" value="Peptidase_M24"/>
    <property type="match status" value="1"/>
</dbReference>
<dbReference type="EMBL" id="CAFAAI010000037">
    <property type="protein sequence ID" value="CAB4789957.1"/>
    <property type="molecule type" value="Genomic_DNA"/>
</dbReference>
<evidence type="ECO:0000259" key="4">
    <source>
        <dbReference type="Pfam" id="PF01321"/>
    </source>
</evidence>
<dbReference type="InterPro" id="IPR029149">
    <property type="entry name" value="Creatin/AminoP/Spt16_N"/>
</dbReference>
<name>A0A6J6X7D3_9ZZZZ</name>
<evidence type="ECO:0000256" key="1">
    <source>
        <dbReference type="ARBA" id="ARBA00022723"/>
    </source>
</evidence>
<accession>A0A6J6X7D3</accession>
<feature type="domain" description="Creatinase N-terminal" evidence="4">
    <location>
        <begin position="16"/>
        <end position="140"/>
    </location>
</feature>
<dbReference type="InterPro" id="IPR000994">
    <property type="entry name" value="Pept_M24"/>
</dbReference>
<dbReference type="Gene3D" id="3.40.350.10">
    <property type="entry name" value="Creatinase/prolidase N-terminal domain"/>
    <property type="match status" value="1"/>
</dbReference>
<dbReference type="SUPFAM" id="SSF53092">
    <property type="entry name" value="Creatinase/prolidase N-terminal domain"/>
    <property type="match status" value="1"/>
</dbReference>
<dbReference type="Pfam" id="PF01321">
    <property type="entry name" value="Creatinase_N"/>
    <property type="match status" value="1"/>
</dbReference>
<dbReference type="InterPro" id="IPR036005">
    <property type="entry name" value="Creatinase/aminopeptidase-like"/>
</dbReference>
<proteinExistence type="predicted"/>
<dbReference type="PANTHER" id="PTHR46112">
    <property type="entry name" value="AMINOPEPTIDASE"/>
    <property type="match status" value="1"/>
</dbReference>
<reference evidence="5" key="1">
    <citation type="submission" date="2020-05" db="EMBL/GenBank/DDBJ databases">
        <authorList>
            <person name="Chiriac C."/>
            <person name="Salcher M."/>
            <person name="Ghai R."/>
            <person name="Kavagutti S V."/>
        </authorList>
    </citation>
    <scope>NUCLEOTIDE SEQUENCE</scope>
</reference>
<keyword evidence="2" id="KW-0378">Hydrolase</keyword>
<dbReference type="Gene3D" id="3.90.230.10">
    <property type="entry name" value="Creatinase/methionine aminopeptidase superfamily"/>
    <property type="match status" value="1"/>
</dbReference>
<dbReference type="GO" id="GO:0016787">
    <property type="term" value="F:hydrolase activity"/>
    <property type="evidence" value="ECO:0007669"/>
    <property type="project" value="UniProtKB-KW"/>
</dbReference>
<evidence type="ECO:0000313" key="5">
    <source>
        <dbReference type="EMBL" id="CAB4789957.1"/>
    </source>
</evidence>
<evidence type="ECO:0000259" key="3">
    <source>
        <dbReference type="Pfam" id="PF00557"/>
    </source>
</evidence>
<dbReference type="SUPFAM" id="SSF55920">
    <property type="entry name" value="Creatinase/aminopeptidase"/>
    <property type="match status" value="1"/>
</dbReference>
<evidence type="ECO:0000256" key="2">
    <source>
        <dbReference type="ARBA" id="ARBA00022801"/>
    </source>
</evidence>
<dbReference type="InterPro" id="IPR001131">
    <property type="entry name" value="Peptidase_M24B_aminopep-P_CS"/>
</dbReference>
<feature type="domain" description="Peptidase M24" evidence="3">
    <location>
        <begin position="150"/>
        <end position="350"/>
    </location>
</feature>